<dbReference type="PANTHER" id="PTHR13878">
    <property type="entry name" value="GULONOLACTONE OXIDASE"/>
    <property type="match status" value="1"/>
</dbReference>
<keyword evidence="2" id="KW-0560">Oxidoreductase</keyword>
<evidence type="ECO:0000259" key="4">
    <source>
        <dbReference type="PROSITE" id="PS51387"/>
    </source>
</evidence>
<name>A0AAD7BI30_9AGAR</name>
<proteinExistence type="inferred from homology"/>
<dbReference type="EMBL" id="JARKIF010000016">
    <property type="protein sequence ID" value="KAJ7621216.1"/>
    <property type="molecule type" value="Genomic_DNA"/>
</dbReference>
<dbReference type="SUPFAM" id="SSF56176">
    <property type="entry name" value="FAD-binding/transporter-associated domain-like"/>
    <property type="match status" value="1"/>
</dbReference>
<dbReference type="Pfam" id="PF08031">
    <property type="entry name" value="BBE"/>
    <property type="match status" value="1"/>
</dbReference>
<dbReference type="InterPro" id="IPR036318">
    <property type="entry name" value="FAD-bd_PCMH-like_sf"/>
</dbReference>
<dbReference type="PANTHER" id="PTHR13878:SF91">
    <property type="entry name" value="FAD BINDING DOMAIN PROTEIN (AFU_ORTHOLOGUE AFUA_6G12070)-RELATED"/>
    <property type="match status" value="1"/>
</dbReference>
<dbReference type="Gene3D" id="3.30.465.10">
    <property type="match status" value="1"/>
</dbReference>
<evidence type="ECO:0000256" key="3">
    <source>
        <dbReference type="SAM" id="SignalP"/>
    </source>
</evidence>
<dbReference type="InterPro" id="IPR012951">
    <property type="entry name" value="BBE"/>
</dbReference>
<dbReference type="InterPro" id="IPR050432">
    <property type="entry name" value="FAD-linked_Oxidoreductases_BP"/>
</dbReference>
<organism evidence="5 6">
    <name type="scientific">Roridomyces roridus</name>
    <dbReference type="NCBI Taxonomy" id="1738132"/>
    <lineage>
        <taxon>Eukaryota</taxon>
        <taxon>Fungi</taxon>
        <taxon>Dikarya</taxon>
        <taxon>Basidiomycota</taxon>
        <taxon>Agaricomycotina</taxon>
        <taxon>Agaricomycetes</taxon>
        <taxon>Agaricomycetidae</taxon>
        <taxon>Agaricales</taxon>
        <taxon>Marasmiineae</taxon>
        <taxon>Mycenaceae</taxon>
        <taxon>Roridomyces</taxon>
    </lineage>
</organism>
<evidence type="ECO:0000313" key="6">
    <source>
        <dbReference type="Proteomes" id="UP001221142"/>
    </source>
</evidence>
<evidence type="ECO:0000313" key="5">
    <source>
        <dbReference type="EMBL" id="KAJ7621216.1"/>
    </source>
</evidence>
<comment type="similarity">
    <text evidence="1">Belongs to the oxygen-dependent FAD-linked oxidoreductase family.</text>
</comment>
<feature type="chain" id="PRO_5042046987" description="FAD-binding PCMH-type domain-containing protein" evidence="3">
    <location>
        <begin position="18"/>
        <end position="605"/>
    </location>
</feature>
<evidence type="ECO:0000256" key="2">
    <source>
        <dbReference type="ARBA" id="ARBA00023002"/>
    </source>
</evidence>
<dbReference type="AlphaFoldDB" id="A0AAD7BI30"/>
<dbReference type="GO" id="GO:0071949">
    <property type="term" value="F:FAD binding"/>
    <property type="evidence" value="ECO:0007669"/>
    <property type="project" value="InterPro"/>
</dbReference>
<dbReference type="Gene3D" id="3.40.462.20">
    <property type="match status" value="1"/>
</dbReference>
<keyword evidence="6" id="KW-1185">Reference proteome</keyword>
<dbReference type="PROSITE" id="PS51387">
    <property type="entry name" value="FAD_PCMH"/>
    <property type="match status" value="1"/>
</dbReference>
<comment type="caution">
    <text evidence="5">The sequence shown here is derived from an EMBL/GenBank/DDBJ whole genome shotgun (WGS) entry which is preliminary data.</text>
</comment>
<keyword evidence="3" id="KW-0732">Signal</keyword>
<dbReference type="Pfam" id="PF01565">
    <property type="entry name" value="FAD_binding_4"/>
    <property type="match status" value="1"/>
</dbReference>
<feature type="signal peptide" evidence="3">
    <location>
        <begin position="1"/>
        <end position="17"/>
    </location>
</feature>
<dbReference type="InterPro" id="IPR006094">
    <property type="entry name" value="Oxid_FAD_bind_N"/>
</dbReference>
<feature type="domain" description="FAD-binding PCMH-type" evidence="4">
    <location>
        <begin position="141"/>
        <end position="325"/>
    </location>
</feature>
<dbReference type="InterPro" id="IPR016166">
    <property type="entry name" value="FAD-bd_PCMH"/>
</dbReference>
<dbReference type="Proteomes" id="UP001221142">
    <property type="component" value="Unassembled WGS sequence"/>
</dbReference>
<reference evidence="5" key="1">
    <citation type="submission" date="2023-03" db="EMBL/GenBank/DDBJ databases">
        <title>Massive genome expansion in bonnet fungi (Mycena s.s.) driven by repeated elements and novel gene families across ecological guilds.</title>
        <authorList>
            <consortium name="Lawrence Berkeley National Laboratory"/>
            <person name="Harder C.B."/>
            <person name="Miyauchi S."/>
            <person name="Viragh M."/>
            <person name="Kuo A."/>
            <person name="Thoen E."/>
            <person name="Andreopoulos B."/>
            <person name="Lu D."/>
            <person name="Skrede I."/>
            <person name="Drula E."/>
            <person name="Henrissat B."/>
            <person name="Morin E."/>
            <person name="Kohler A."/>
            <person name="Barry K."/>
            <person name="LaButti K."/>
            <person name="Morin E."/>
            <person name="Salamov A."/>
            <person name="Lipzen A."/>
            <person name="Mereny Z."/>
            <person name="Hegedus B."/>
            <person name="Baldrian P."/>
            <person name="Stursova M."/>
            <person name="Weitz H."/>
            <person name="Taylor A."/>
            <person name="Grigoriev I.V."/>
            <person name="Nagy L.G."/>
            <person name="Martin F."/>
            <person name="Kauserud H."/>
        </authorList>
    </citation>
    <scope>NUCLEOTIDE SEQUENCE</scope>
    <source>
        <strain evidence="5">9284</strain>
    </source>
</reference>
<protein>
    <recommendedName>
        <fullName evidence="4">FAD-binding PCMH-type domain-containing protein</fullName>
    </recommendedName>
</protein>
<gene>
    <name evidence="5" type="ORF">FB45DRAFT_798999</name>
</gene>
<dbReference type="GO" id="GO:0016491">
    <property type="term" value="F:oxidoreductase activity"/>
    <property type="evidence" value="ECO:0007669"/>
    <property type="project" value="UniProtKB-KW"/>
</dbReference>
<accession>A0AAD7BI30</accession>
<sequence length="605" mass="64810">MLGLAPLLLSFVALSSASNPFDAKKPTTTPCTTHTAQSSTPTHNVGKGCKCTSSDSCWPSQSEWDILSRQLSHPVFNVVPPGYYCHDPNYNAALCNAAKANSANSIWRSDQPGAEQSDNWEFILPDACLINGGNQSTPCSQGRVPAIGVNATTAADVQIALKFAYDRNLKVHIKNTGHDFLGRGLGPGSLMIWTHHFRGQTFSKNFQYANGKKSGFPSITVHPGEQWVDTYGFAAENNVLICGGIGPLGSVGSGGGWPLGGGHNILSRHFGMGADNLLELDIVLPNGKLVTVNQYQNTDLFWAVRGGGGPSFGVAVRLVHKVHPDTTLFASFFEALTATPDAFVSLLDLFHESLPALSDAGWSGYYPFEAGSYFALMYLLPAGNTTYSNATMGVFTKAAAAIPGVTIKTDATTTYPGYQSWFDQNILHPDHVIGFNYTGSAVAGVGVDTASWLLPRDLFSNKTSAHAMSEAILAMPAGIGQHVAGGVVAETDPDFNAIHPSWRKSLVDVSIFGAWADNATQPDVNVVRQGVTDLLAPLRDLTPGVAGGQYLNEPDLLVPDWPHANWGYHYERLLTIKKKYDPTNQLLVVQGVGSDGWDSEQICPL</sequence>
<dbReference type="InterPro" id="IPR016169">
    <property type="entry name" value="FAD-bd_PCMH_sub2"/>
</dbReference>
<evidence type="ECO:0000256" key="1">
    <source>
        <dbReference type="ARBA" id="ARBA00005466"/>
    </source>
</evidence>